<evidence type="ECO:0000313" key="1">
    <source>
        <dbReference type="EMBL" id="MBM9432294.1"/>
    </source>
</evidence>
<comment type="caution">
    <text evidence="1">The sequence shown here is derived from an EMBL/GenBank/DDBJ whole genome shotgun (WGS) entry which is preliminary data.</text>
</comment>
<keyword evidence="2" id="KW-1185">Reference proteome</keyword>
<organism evidence="1 2">
    <name type="scientific">Flaviflexus equikiangi</name>
    <dbReference type="NCBI Taxonomy" id="2758573"/>
    <lineage>
        <taxon>Bacteria</taxon>
        <taxon>Bacillati</taxon>
        <taxon>Actinomycetota</taxon>
        <taxon>Actinomycetes</taxon>
        <taxon>Actinomycetales</taxon>
        <taxon>Actinomycetaceae</taxon>
        <taxon>Flaviflexus</taxon>
    </lineage>
</organism>
<sequence>MTRTRLSPDDAAKRLMTMSAHRVPFTEIAQDGDSVLATTTLGPIVIPDNMTISPLERSGKNVRGLITKTGPVLEGTLAFAAVSTARGTIIGWEQDIRFVSWPVLDPLLAIVMRIGYGIAFNGLLKA</sequence>
<accession>A0ABS2TCC9</accession>
<gene>
    <name evidence="1" type="ORF">JVW63_01020</name>
</gene>
<reference evidence="2" key="1">
    <citation type="submission" date="2021-02" db="EMBL/GenBank/DDBJ databases">
        <title>Leucobacter sp. CX169.</title>
        <authorList>
            <person name="Cheng Y."/>
        </authorList>
    </citation>
    <scope>NUCLEOTIDE SEQUENCE [LARGE SCALE GENOMIC DNA]</scope>
    <source>
        <strain evidence="2">JY899</strain>
    </source>
</reference>
<proteinExistence type="predicted"/>
<dbReference type="Proteomes" id="UP000705983">
    <property type="component" value="Unassembled WGS sequence"/>
</dbReference>
<dbReference type="RefSeq" id="WP_187995886.1">
    <property type="nucleotide sequence ID" value="NZ_JACEXG010000001.1"/>
</dbReference>
<protein>
    <submittedName>
        <fullName evidence="1">Uncharacterized protein</fullName>
    </submittedName>
</protein>
<evidence type="ECO:0000313" key="2">
    <source>
        <dbReference type="Proteomes" id="UP000705983"/>
    </source>
</evidence>
<dbReference type="EMBL" id="JAFFJS010000001">
    <property type="protein sequence ID" value="MBM9432294.1"/>
    <property type="molecule type" value="Genomic_DNA"/>
</dbReference>
<name>A0ABS2TCC9_9ACTO</name>